<feature type="chain" id="PRO_5030628217" evidence="1">
    <location>
        <begin position="26"/>
        <end position="172"/>
    </location>
</feature>
<organism evidence="2 3">
    <name type="scientific">Paraburkholderia bannensis</name>
    <dbReference type="NCBI Taxonomy" id="765414"/>
    <lineage>
        <taxon>Bacteria</taxon>
        <taxon>Pseudomonadati</taxon>
        <taxon>Pseudomonadota</taxon>
        <taxon>Betaproteobacteria</taxon>
        <taxon>Burkholderiales</taxon>
        <taxon>Burkholderiaceae</taxon>
        <taxon>Paraburkholderia</taxon>
    </lineage>
</organism>
<proteinExistence type="predicted"/>
<evidence type="ECO:0000256" key="1">
    <source>
        <dbReference type="SAM" id="SignalP"/>
    </source>
</evidence>
<evidence type="ECO:0000313" key="2">
    <source>
        <dbReference type="EMBL" id="MBB6104164.1"/>
    </source>
</evidence>
<protein>
    <submittedName>
        <fullName evidence="2">Uncharacterized protein</fullName>
    </submittedName>
</protein>
<accession>A0A7W9TZE7</accession>
<dbReference type="Pfam" id="PF11578">
    <property type="entry name" value="DUF3237"/>
    <property type="match status" value="1"/>
</dbReference>
<dbReference type="AlphaFoldDB" id="A0A7W9TZE7"/>
<comment type="caution">
    <text evidence="2">The sequence shown here is derived from an EMBL/GenBank/DDBJ whole genome shotgun (WGS) entry which is preliminary data.</text>
</comment>
<dbReference type="PANTHER" id="PTHR37315">
    <property type="entry name" value="UPF0311 PROTEIN BLR7842"/>
    <property type="match status" value="1"/>
</dbReference>
<name>A0A7W9TZE7_9BURK</name>
<dbReference type="Proteomes" id="UP000571554">
    <property type="component" value="Unassembled WGS sequence"/>
</dbReference>
<reference evidence="2 3" key="1">
    <citation type="submission" date="2020-08" db="EMBL/GenBank/DDBJ databases">
        <title>Above-ground endophytic microbial communities from plants in different locations in the United States.</title>
        <authorList>
            <person name="Frank C."/>
        </authorList>
    </citation>
    <scope>NUCLEOTIDE SEQUENCE [LARGE SCALE GENOMIC DNA]</scope>
    <source>
        <strain evidence="2 3">WP4_2_2</strain>
    </source>
</reference>
<dbReference type="RefSeq" id="WP_183726166.1">
    <property type="nucleotide sequence ID" value="NZ_JACHBW010000011.1"/>
</dbReference>
<sequence length="172" mass="18294">MKISHPMKCLVATLPLVLGCVAGSAAEAPAQHVPTAQLVMEITCDLAPTISLGTSPIGERRMVPIVGGRFSGPEIHGVVLAGGADRQLVRQDGFKQLSATYELKTDDGAVISVSNHVLAPAQRAPGQAVFSNIDLVAPQGKYGWINDNVYVGTLDSLRPERDAVLIRIYRLQ</sequence>
<dbReference type="Gene3D" id="2.40.160.20">
    <property type="match status" value="1"/>
</dbReference>
<dbReference type="PANTHER" id="PTHR37315:SF1">
    <property type="entry name" value="UPF0311 PROTEIN BLR7842"/>
    <property type="match status" value="1"/>
</dbReference>
<gene>
    <name evidence="2" type="ORF">F4827_004023</name>
</gene>
<dbReference type="EMBL" id="JACHBW010000011">
    <property type="protein sequence ID" value="MBB6104164.1"/>
    <property type="molecule type" value="Genomic_DNA"/>
</dbReference>
<dbReference type="PROSITE" id="PS51257">
    <property type="entry name" value="PROKAR_LIPOPROTEIN"/>
    <property type="match status" value="1"/>
</dbReference>
<feature type="signal peptide" evidence="1">
    <location>
        <begin position="1"/>
        <end position="25"/>
    </location>
</feature>
<keyword evidence="3" id="KW-1185">Reference proteome</keyword>
<dbReference type="InterPro" id="IPR020915">
    <property type="entry name" value="UPF0311"/>
</dbReference>
<keyword evidence="1" id="KW-0732">Signal</keyword>
<evidence type="ECO:0000313" key="3">
    <source>
        <dbReference type="Proteomes" id="UP000571554"/>
    </source>
</evidence>